<dbReference type="AlphaFoldDB" id="A0A5N5WIV1"/>
<protein>
    <submittedName>
        <fullName evidence="2">Uncharacterized protein</fullName>
    </submittedName>
</protein>
<evidence type="ECO:0000313" key="2">
    <source>
        <dbReference type="EMBL" id="KAB8067577.1"/>
    </source>
</evidence>
<dbReference type="EMBL" id="ML732468">
    <property type="protein sequence ID" value="KAB8067577.1"/>
    <property type="molecule type" value="Genomic_DNA"/>
</dbReference>
<accession>A0A5N5WIV1</accession>
<feature type="signal peptide" evidence="1">
    <location>
        <begin position="1"/>
        <end position="17"/>
    </location>
</feature>
<sequence length="106" mass="11660">MQLLSLIITSVITAVSAAQLKVNYYSDGGCTKYLTSIYPGNVQDCYDYDYSGTNSANIANCDGYQLCTCYFYSEKGCKGKEVWQPSYSCASNWGTGWASMKCAGIW</sequence>
<proteinExistence type="predicted"/>
<feature type="chain" id="PRO_5024825786" evidence="1">
    <location>
        <begin position="18"/>
        <end position="106"/>
    </location>
</feature>
<dbReference type="OrthoDB" id="5133123at2759"/>
<organism evidence="2 3">
    <name type="scientific">Aspergillus leporis</name>
    <dbReference type="NCBI Taxonomy" id="41062"/>
    <lineage>
        <taxon>Eukaryota</taxon>
        <taxon>Fungi</taxon>
        <taxon>Dikarya</taxon>
        <taxon>Ascomycota</taxon>
        <taxon>Pezizomycotina</taxon>
        <taxon>Eurotiomycetes</taxon>
        <taxon>Eurotiomycetidae</taxon>
        <taxon>Eurotiales</taxon>
        <taxon>Aspergillaceae</taxon>
        <taxon>Aspergillus</taxon>
        <taxon>Aspergillus subgen. Circumdati</taxon>
    </lineage>
</organism>
<evidence type="ECO:0000256" key="1">
    <source>
        <dbReference type="SAM" id="SignalP"/>
    </source>
</evidence>
<reference evidence="2 3" key="1">
    <citation type="submission" date="2019-04" db="EMBL/GenBank/DDBJ databases">
        <title>Friends and foes A comparative genomics study of 23 Aspergillus species from section Flavi.</title>
        <authorList>
            <consortium name="DOE Joint Genome Institute"/>
            <person name="Kjaerbolling I."/>
            <person name="Vesth T."/>
            <person name="Frisvad J.C."/>
            <person name="Nybo J.L."/>
            <person name="Theobald S."/>
            <person name="Kildgaard S."/>
            <person name="Isbrandt T."/>
            <person name="Kuo A."/>
            <person name="Sato A."/>
            <person name="Lyhne E.K."/>
            <person name="Kogle M.E."/>
            <person name="Wiebenga A."/>
            <person name="Kun R.S."/>
            <person name="Lubbers R.J."/>
            <person name="Makela M.R."/>
            <person name="Barry K."/>
            <person name="Chovatia M."/>
            <person name="Clum A."/>
            <person name="Daum C."/>
            <person name="Haridas S."/>
            <person name="He G."/>
            <person name="LaButti K."/>
            <person name="Lipzen A."/>
            <person name="Mondo S."/>
            <person name="Riley R."/>
            <person name="Salamov A."/>
            <person name="Simmons B.A."/>
            <person name="Magnuson J.K."/>
            <person name="Henrissat B."/>
            <person name="Mortensen U.H."/>
            <person name="Larsen T.O."/>
            <person name="Devries R.P."/>
            <person name="Grigoriev I.V."/>
            <person name="Machida M."/>
            <person name="Baker S.E."/>
            <person name="Andersen M.R."/>
        </authorList>
    </citation>
    <scope>NUCLEOTIDE SEQUENCE [LARGE SCALE GENOMIC DNA]</scope>
    <source>
        <strain evidence="2 3">CBS 151.66</strain>
    </source>
</reference>
<dbReference type="Proteomes" id="UP000326565">
    <property type="component" value="Unassembled WGS sequence"/>
</dbReference>
<keyword evidence="1" id="KW-0732">Signal</keyword>
<gene>
    <name evidence="2" type="ORF">BDV29DRAFT_163225</name>
</gene>
<keyword evidence="3" id="KW-1185">Reference proteome</keyword>
<evidence type="ECO:0000313" key="3">
    <source>
        <dbReference type="Proteomes" id="UP000326565"/>
    </source>
</evidence>
<name>A0A5N5WIV1_9EURO</name>